<evidence type="ECO:0000313" key="3">
    <source>
        <dbReference type="Proteomes" id="UP000762676"/>
    </source>
</evidence>
<gene>
    <name evidence="2" type="ORF">ElyMa_002785600</name>
</gene>
<accession>A0AAV4HQU1</accession>
<dbReference type="EMBL" id="BMAT01005743">
    <property type="protein sequence ID" value="GFR99141.1"/>
    <property type="molecule type" value="Genomic_DNA"/>
</dbReference>
<feature type="compositionally biased region" description="Polar residues" evidence="1">
    <location>
        <begin position="1"/>
        <end position="12"/>
    </location>
</feature>
<evidence type="ECO:0000256" key="1">
    <source>
        <dbReference type="SAM" id="MobiDB-lite"/>
    </source>
</evidence>
<evidence type="ECO:0000313" key="2">
    <source>
        <dbReference type="EMBL" id="GFR99141.1"/>
    </source>
</evidence>
<protein>
    <submittedName>
        <fullName evidence="2">Solute carrier family 13 member 2</fullName>
    </submittedName>
</protein>
<organism evidence="2 3">
    <name type="scientific">Elysia marginata</name>
    <dbReference type="NCBI Taxonomy" id="1093978"/>
    <lineage>
        <taxon>Eukaryota</taxon>
        <taxon>Metazoa</taxon>
        <taxon>Spiralia</taxon>
        <taxon>Lophotrochozoa</taxon>
        <taxon>Mollusca</taxon>
        <taxon>Gastropoda</taxon>
        <taxon>Heterobranchia</taxon>
        <taxon>Euthyneura</taxon>
        <taxon>Panpulmonata</taxon>
        <taxon>Sacoglossa</taxon>
        <taxon>Placobranchoidea</taxon>
        <taxon>Plakobranchidae</taxon>
        <taxon>Elysia</taxon>
    </lineage>
</organism>
<proteinExistence type="predicted"/>
<feature type="region of interest" description="Disordered" evidence="1">
    <location>
        <begin position="1"/>
        <end position="20"/>
    </location>
</feature>
<keyword evidence="3" id="KW-1185">Reference proteome</keyword>
<dbReference type="AlphaFoldDB" id="A0AAV4HQU1"/>
<dbReference type="Proteomes" id="UP000762676">
    <property type="component" value="Unassembled WGS sequence"/>
</dbReference>
<comment type="caution">
    <text evidence="2">The sequence shown here is derived from an EMBL/GenBank/DDBJ whole genome shotgun (WGS) entry which is preliminary data.</text>
</comment>
<feature type="region of interest" description="Disordered" evidence="1">
    <location>
        <begin position="31"/>
        <end position="64"/>
    </location>
</feature>
<reference evidence="2 3" key="1">
    <citation type="journal article" date="2021" name="Elife">
        <title>Chloroplast acquisition without the gene transfer in kleptoplastic sea slugs, Plakobranchus ocellatus.</title>
        <authorList>
            <person name="Maeda T."/>
            <person name="Takahashi S."/>
            <person name="Yoshida T."/>
            <person name="Shimamura S."/>
            <person name="Takaki Y."/>
            <person name="Nagai Y."/>
            <person name="Toyoda A."/>
            <person name="Suzuki Y."/>
            <person name="Arimoto A."/>
            <person name="Ishii H."/>
            <person name="Satoh N."/>
            <person name="Nishiyama T."/>
            <person name="Hasebe M."/>
            <person name="Maruyama T."/>
            <person name="Minagawa J."/>
            <person name="Obokata J."/>
            <person name="Shigenobu S."/>
        </authorList>
    </citation>
    <scope>NUCLEOTIDE SEQUENCE [LARGE SCALE GENOMIC DNA]</scope>
</reference>
<sequence length="209" mass="22966">MVFSRGSPTPSRSPAEEFPLAEKSVKDKVYPDVEKVPAEAGEDASLSPRAMYQVRTPPKSQQQQQQQYVRLSKGLTLSIAYAGNIGGIATLTGTPPNLVLKGQADSSSSLAHQSRRRVKLKEISLNLDTPKTNVDETLHDKLDHHKVSARWVPKILSDEHRRQRVEISTILLHWCQQEGDETVDVGPGANVPGTSSLNTSSLEMKLGYT</sequence>
<name>A0AAV4HQU1_9GAST</name>